<organism evidence="2">
    <name type="scientific">Crocus sativus</name>
    <name type="common">Saffron</name>
    <dbReference type="NCBI Taxonomy" id="82528"/>
    <lineage>
        <taxon>Eukaryota</taxon>
        <taxon>Viridiplantae</taxon>
        <taxon>Streptophyta</taxon>
        <taxon>Embryophyta</taxon>
        <taxon>Tracheophyta</taxon>
        <taxon>Spermatophyta</taxon>
        <taxon>Magnoliopsida</taxon>
        <taxon>Liliopsida</taxon>
        <taxon>Asparagales</taxon>
        <taxon>Iridaceae</taxon>
        <taxon>Crocoideae</taxon>
        <taxon>Croceae</taxon>
        <taxon>Crocus</taxon>
    </lineage>
</organism>
<dbReference type="PANTHER" id="PTHR11220:SF1">
    <property type="entry name" value="HEME-BINDING PROTEIN 2"/>
    <property type="match status" value="1"/>
</dbReference>
<reference evidence="2" key="1">
    <citation type="journal article" date="2016" name="PLoS ONE">
        <title>Identification and Cloning of Differentially Expressed SOUL and ELIP Genes in Saffron Stigmas Using a Subtractive Hybridization Approach.</title>
        <authorList>
            <person name="Ahrazem O."/>
            <person name="Argandona J."/>
            <person name="Castillo R."/>
            <person name="Rubio-Moraga A."/>
            <person name="Gomez-Gomez L."/>
        </authorList>
    </citation>
    <scope>NUCLEOTIDE SEQUENCE</scope>
</reference>
<protein>
    <submittedName>
        <fullName evidence="2">SOUL heme-binding protein</fullName>
    </submittedName>
</protein>
<gene>
    <name evidence="2" type="primary">SOULc</name>
</gene>
<dbReference type="InterPro" id="IPR006917">
    <property type="entry name" value="SOUL_heme-bd"/>
</dbReference>
<dbReference type="AlphaFoldDB" id="A0A1S5T4X7"/>
<dbReference type="InterPro" id="IPR011256">
    <property type="entry name" value="Reg_factor_effector_dom_sf"/>
</dbReference>
<dbReference type="Pfam" id="PF04832">
    <property type="entry name" value="SOUL"/>
    <property type="match status" value="1"/>
</dbReference>
<name>A0A1S5T4X7_CROSA</name>
<comment type="similarity">
    <text evidence="1">Belongs to the HEBP family.</text>
</comment>
<proteinExistence type="evidence at transcript level"/>
<dbReference type="Gene3D" id="3.20.80.10">
    <property type="entry name" value="Regulatory factor, effector binding domain"/>
    <property type="match status" value="1"/>
</dbReference>
<dbReference type="EMBL" id="KX374543">
    <property type="protein sequence ID" value="APU54670.1"/>
    <property type="molecule type" value="mRNA"/>
</dbReference>
<dbReference type="SUPFAM" id="SSF55136">
    <property type="entry name" value="Probable bacterial effector-binding domain"/>
    <property type="match status" value="1"/>
</dbReference>
<sequence length="166" mass="18707">MGIYISLLMHLSNFRLFQYIEGANLNWSRIAMTKPVLTSIVPDAGPLHSSAYFVRLYLPSKFQASPPLPLLELNLEPVRWESRCTAVRKFSGFARDSNVVKEAEKLAISLSRSSWANSTDLLGKNAYSIAQYNSPFRKFRRVNEVWVDVDGSQAPGCESQESIAVY</sequence>
<dbReference type="FunFam" id="3.20.80.10:FF:000002">
    <property type="entry name" value="Heme-binding protein 2"/>
    <property type="match status" value="1"/>
</dbReference>
<accession>A0A1S5T4X7</accession>
<dbReference type="PANTHER" id="PTHR11220">
    <property type="entry name" value="HEME-BINDING PROTEIN-RELATED"/>
    <property type="match status" value="1"/>
</dbReference>
<evidence type="ECO:0000313" key="2">
    <source>
        <dbReference type="EMBL" id="APU54670.1"/>
    </source>
</evidence>
<evidence type="ECO:0000256" key="1">
    <source>
        <dbReference type="ARBA" id="ARBA00009817"/>
    </source>
</evidence>